<dbReference type="EMBL" id="GISG01213057">
    <property type="protein sequence ID" value="MBA4661620.1"/>
    <property type="molecule type" value="Transcribed_RNA"/>
</dbReference>
<reference evidence="1" key="1">
    <citation type="journal article" date="2013" name="J. Plant Res.">
        <title>Effect of fungi and light on seed germination of three Opuntia species from semiarid lands of central Mexico.</title>
        <authorList>
            <person name="Delgado-Sanchez P."/>
            <person name="Jimenez-Bremont J.F."/>
            <person name="Guerrero-Gonzalez Mde L."/>
            <person name="Flores J."/>
        </authorList>
    </citation>
    <scope>NUCLEOTIDE SEQUENCE</scope>
    <source>
        <tissue evidence="1">Cladode</tissue>
    </source>
</reference>
<dbReference type="AlphaFoldDB" id="A0A7C9E816"/>
<accession>A0A7C9E816</accession>
<reference evidence="1" key="2">
    <citation type="submission" date="2020-07" db="EMBL/GenBank/DDBJ databases">
        <authorList>
            <person name="Vera ALvarez R."/>
            <person name="Arias-Moreno D.M."/>
            <person name="Jimenez-Jacinto V."/>
            <person name="Jimenez-Bremont J.F."/>
            <person name="Swaminathan K."/>
            <person name="Moose S.P."/>
            <person name="Guerrero-Gonzalez M.L."/>
            <person name="Marino-Ramirez L."/>
            <person name="Landsman D."/>
            <person name="Rodriguez-Kessler M."/>
            <person name="Delgado-Sanchez P."/>
        </authorList>
    </citation>
    <scope>NUCLEOTIDE SEQUENCE</scope>
    <source>
        <tissue evidence="1">Cladode</tissue>
    </source>
</reference>
<name>A0A7C9E816_OPUST</name>
<proteinExistence type="predicted"/>
<sequence length="167" mass="19808">MISFFFSFRKDTIERRESKENRRVNKLTMNSISWTFKENPFSGNYIYILDIFTKIVGLKRTNTAFIQLLPHSTAAQALKPRTTRKKTQKTKKEDPKWNCTTQKFPSLRIHNDFQKRKQLNSQPIAYSIPPTNPAPTFPYSVKTTYIRVLHITTYKRNFFNFLFTLAK</sequence>
<evidence type="ECO:0000313" key="1">
    <source>
        <dbReference type="EMBL" id="MBA4661620.1"/>
    </source>
</evidence>
<organism evidence="1">
    <name type="scientific">Opuntia streptacantha</name>
    <name type="common">Prickly pear cactus</name>
    <name type="synonym">Opuntia cardona</name>
    <dbReference type="NCBI Taxonomy" id="393608"/>
    <lineage>
        <taxon>Eukaryota</taxon>
        <taxon>Viridiplantae</taxon>
        <taxon>Streptophyta</taxon>
        <taxon>Embryophyta</taxon>
        <taxon>Tracheophyta</taxon>
        <taxon>Spermatophyta</taxon>
        <taxon>Magnoliopsida</taxon>
        <taxon>eudicotyledons</taxon>
        <taxon>Gunneridae</taxon>
        <taxon>Pentapetalae</taxon>
        <taxon>Caryophyllales</taxon>
        <taxon>Cactineae</taxon>
        <taxon>Cactaceae</taxon>
        <taxon>Opuntioideae</taxon>
        <taxon>Opuntia</taxon>
    </lineage>
</organism>
<protein>
    <submittedName>
        <fullName evidence="1">Uncharacterized protein</fullName>
    </submittedName>
</protein>